<evidence type="ECO:0000256" key="5">
    <source>
        <dbReference type="ARBA" id="ARBA00023134"/>
    </source>
</evidence>
<feature type="domain" description="Signal recognition particle SRP54 helical bundle" evidence="12">
    <location>
        <begin position="1"/>
        <end position="86"/>
    </location>
</feature>
<dbReference type="CDD" id="cd18539">
    <property type="entry name" value="SRP_G"/>
    <property type="match status" value="1"/>
</dbReference>
<dbReference type="GO" id="GO:0048500">
    <property type="term" value="C:signal recognition particle"/>
    <property type="evidence" value="ECO:0007669"/>
    <property type="project" value="UniProtKB-UniRule"/>
</dbReference>
<dbReference type="STRING" id="1503054.WT74_02895"/>
<comment type="domain">
    <text evidence="9">Composed of three domains: the N-terminal N domain, which is responsible for interactions with the ribosome, the central G domain, which binds GTP, and the C-terminal M domain, which binds the RNA and the signal sequence of the RNC.</text>
</comment>
<comment type="subcellular location">
    <subcellularLocation>
        <location evidence="9">Cytoplasm</location>
    </subcellularLocation>
    <text evidence="9">The SRP-RNC complex is targeted to the cytoplasmic membrane.</text>
</comment>
<feature type="binding site" evidence="9">
    <location>
        <begin position="111"/>
        <end position="118"/>
    </location>
    <ligand>
        <name>GTP</name>
        <dbReference type="ChEBI" id="CHEBI:37565"/>
    </ligand>
</feature>
<evidence type="ECO:0000313" key="13">
    <source>
        <dbReference type="EMBL" id="KAB0634640.1"/>
    </source>
</evidence>
<evidence type="ECO:0000259" key="12">
    <source>
        <dbReference type="SMART" id="SM00963"/>
    </source>
</evidence>
<keyword evidence="9" id="KW-0963">Cytoplasm</keyword>
<dbReference type="SMART" id="SM00963">
    <property type="entry name" value="SRP54_N"/>
    <property type="match status" value="1"/>
</dbReference>
<dbReference type="AlphaFoldDB" id="A0A107FH53"/>
<keyword evidence="4 9" id="KW-0694">RNA-binding</keyword>
<comment type="catalytic activity">
    <reaction evidence="8 9">
        <text>GTP + H2O = GDP + phosphate + H(+)</text>
        <dbReference type="Rhea" id="RHEA:19669"/>
        <dbReference type="ChEBI" id="CHEBI:15377"/>
        <dbReference type="ChEBI" id="CHEBI:15378"/>
        <dbReference type="ChEBI" id="CHEBI:37565"/>
        <dbReference type="ChEBI" id="CHEBI:43474"/>
        <dbReference type="ChEBI" id="CHEBI:58189"/>
        <dbReference type="EC" id="3.6.5.4"/>
    </reaction>
</comment>
<comment type="subunit">
    <text evidence="9">Part of the signal recognition particle protein translocation system, which is composed of SRP and FtsY. SRP is a ribonucleoprotein composed of Ffh and a 4.5S RNA molecule.</text>
</comment>
<evidence type="ECO:0000256" key="8">
    <source>
        <dbReference type="ARBA" id="ARBA00048027"/>
    </source>
</evidence>
<evidence type="ECO:0000313" key="17">
    <source>
        <dbReference type="Proteomes" id="UP000281098"/>
    </source>
</evidence>
<dbReference type="SMART" id="SM00962">
    <property type="entry name" value="SRP54"/>
    <property type="match status" value="1"/>
</dbReference>
<evidence type="ECO:0000313" key="16">
    <source>
        <dbReference type="Proteomes" id="UP000068603"/>
    </source>
</evidence>
<sequence>MLDNLTQRMARVVKTLRGEARLTEANTQEMLREVRLALLEADVALPVVREFIAKVKEKALGEEVISSLSPGQALVGVVQKELTAVIGGDYEGKAAELNLAVTPPAVILMAGLQGAGKTTTVGKLAKLLREKYKKKVLTVSCDVYRPAAIMQLKTVSEQVGADFFPSTPDQKPVDIAVAAVDWAKRHYHDVLIVDTAGRLGIDEAMMQEIAALHGTLKPAETLFVVDAMLGQDAVNTAKAFNDALPLTGVVLTKLDGDSRGGAALSVRHITGKPIKFVGVAEKLDGLEIFHPDRMANRILGMGDILALVEEAQRGVDVQAAQKLADKVKKGGDFDLNDFRAQISQMKNMGGLSSLMDKLPAQFQQAAAGADMGQAEKQIRRMEGIISSMTPAERAKPEIIKATRKRRIAAGAGVPVQEVNRMLNQYDQMRTMMKKLKGGNMQKMMRGLKGMMPGLR</sequence>
<feature type="binding site" evidence="9">
    <location>
        <begin position="252"/>
        <end position="255"/>
    </location>
    <ligand>
        <name>GTP</name>
        <dbReference type="ChEBI" id="CHEBI:37565"/>
    </ligand>
</feature>
<dbReference type="PANTHER" id="PTHR11564:SF5">
    <property type="entry name" value="SIGNAL RECOGNITION PARTICLE SUBUNIT SRP54"/>
    <property type="match status" value="1"/>
</dbReference>
<evidence type="ECO:0000259" key="11">
    <source>
        <dbReference type="SMART" id="SM00962"/>
    </source>
</evidence>
<dbReference type="Pfam" id="PF00448">
    <property type="entry name" value="SRP54"/>
    <property type="match status" value="1"/>
</dbReference>
<dbReference type="SMART" id="SM00382">
    <property type="entry name" value="AAA"/>
    <property type="match status" value="1"/>
</dbReference>
<feature type="domain" description="SRP54-type proteins GTP-binding" evidence="11">
    <location>
        <begin position="104"/>
        <end position="300"/>
    </location>
</feature>
<name>A0A107FH53_9BURK</name>
<dbReference type="InterPro" id="IPR003593">
    <property type="entry name" value="AAA+_ATPase"/>
</dbReference>
<dbReference type="NCBIfam" id="TIGR00959">
    <property type="entry name" value="ffh"/>
    <property type="match status" value="1"/>
</dbReference>
<reference evidence="14 16" key="1">
    <citation type="submission" date="2015-11" db="EMBL/GenBank/DDBJ databases">
        <title>Expanding the genomic diversity of Burkholderia species for the development of highly accurate diagnostics.</title>
        <authorList>
            <person name="Sahl J."/>
            <person name="Keim P."/>
            <person name="Wagner D."/>
        </authorList>
    </citation>
    <scope>NUCLEOTIDE SEQUENCE [LARGE SCALE GENOMIC DNA]</scope>
    <source>
        <strain evidence="14 16">MSMB1960WGS</strain>
    </source>
</reference>
<dbReference type="InterPro" id="IPR042101">
    <property type="entry name" value="SRP54_N_sf"/>
</dbReference>
<dbReference type="InterPro" id="IPR000897">
    <property type="entry name" value="SRP54_GTPase_dom"/>
</dbReference>
<feature type="domain" description="AAA+ ATPase" evidence="10">
    <location>
        <begin position="103"/>
        <end position="305"/>
    </location>
</feature>
<dbReference type="GO" id="GO:0005525">
    <property type="term" value="F:GTP binding"/>
    <property type="evidence" value="ECO:0007669"/>
    <property type="project" value="UniProtKB-UniRule"/>
</dbReference>
<reference evidence="13 18" key="3">
    <citation type="submission" date="2019-09" db="EMBL/GenBank/DDBJ databases">
        <title>Draft genome sequences of 48 bacterial type strains from the CCUG.</title>
        <authorList>
            <person name="Tunovic T."/>
            <person name="Pineiro-Iglesias B."/>
            <person name="Unosson C."/>
            <person name="Inganas E."/>
            <person name="Ohlen M."/>
            <person name="Cardew S."/>
            <person name="Jensie-Markopoulos S."/>
            <person name="Salva-Serra F."/>
            <person name="Jaen-Luchoro D."/>
            <person name="Karlsson R."/>
            <person name="Svensson-Stadler L."/>
            <person name="Chun J."/>
            <person name="Moore E."/>
        </authorList>
    </citation>
    <scope>NUCLEOTIDE SEQUENCE [LARGE SCALE GENOMIC DNA]</scope>
    <source>
        <strain evidence="13 18">CCUG 65686</strain>
    </source>
</reference>
<comment type="caution">
    <text evidence="14">The sequence shown here is derived from an EMBL/GenBank/DDBJ whole genome shotgun (WGS) entry which is preliminary data.</text>
</comment>
<evidence type="ECO:0000256" key="2">
    <source>
        <dbReference type="ARBA" id="ARBA00022741"/>
    </source>
</evidence>
<dbReference type="Proteomes" id="UP000068603">
    <property type="component" value="Unassembled WGS sequence"/>
</dbReference>
<dbReference type="PANTHER" id="PTHR11564">
    <property type="entry name" value="SIGNAL RECOGNITION PARTICLE 54K PROTEIN SRP54"/>
    <property type="match status" value="1"/>
</dbReference>
<evidence type="ECO:0000313" key="18">
    <source>
        <dbReference type="Proteomes" id="UP000473470"/>
    </source>
</evidence>
<dbReference type="EMBL" id="VZOK01000048">
    <property type="protein sequence ID" value="KAB0634640.1"/>
    <property type="molecule type" value="Genomic_DNA"/>
</dbReference>
<dbReference type="EMBL" id="QTPM01000019">
    <property type="protein sequence ID" value="RQY91327.1"/>
    <property type="molecule type" value="Genomic_DNA"/>
</dbReference>
<evidence type="ECO:0000256" key="1">
    <source>
        <dbReference type="ARBA" id="ARBA00005450"/>
    </source>
</evidence>
<organism evidence="14">
    <name type="scientific">Burkholderia stagnalis</name>
    <dbReference type="NCBI Taxonomy" id="1503054"/>
    <lineage>
        <taxon>Bacteria</taxon>
        <taxon>Pseudomonadati</taxon>
        <taxon>Pseudomonadota</taxon>
        <taxon>Betaproteobacteria</taxon>
        <taxon>Burkholderiales</taxon>
        <taxon>Burkholderiaceae</taxon>
        <taxon>Burkholderia</taxon>
        <taxon>Burkholderia cepacia complex</taxon>
    </lineage>
</organism>
<proteinExistence type="inferred from homology"/>
<evidence type="ECO:0000256" key="3">
    <source>
        <dbReference type="ARBA" id="ARBA00022801"/>
    </source>
</evidence>
<evidence type="ECO:0000256" key="7">
    <source>
        <dbReference type="ARBA" id="ARBA00023274"/>
    </source>
</evidence>
<dbReference type="Gene3D" id="1.10.260.30">
    <property type="entry name" value="Signal recognition particle, SRP54 subunit, M-domain"/>
    <property type="match status" value="1"/>
</dbReference>
<evidence type="ECO:0000313" key="15">
    <source>
        <dbReference type="EMBL" id="RQY91327.1"/>
    </source>
</evidence>
<dbReference type="GeneID" id="93054889"/>
<dbReference type="EMBL" id="LPHB01000095">
    <property type="protein sequence ID" value="KWA51967.1"/>
    <property type="molecule type" value="Genomic_DNA"/>
</dbReference>
<keyword evidence="7 9" id="KW-0687">Ribonucleoprotein</keyword>
<protein>
    <recommendedName>
        <fullName evidence="9">Signal recognition particle protein</fullName>
        <ecNumber evidence="9">3.6.5.4</ecNumber>
    </recommendedName>
    <alternativeName>
        <fullName evidence="9">Fifty-four homolog</fullName>
    </alternativeName>
</protein>
<comment type="function">
    <text evidence="9">Involved in targeting and insertion of nascent membrane proteins into the cytoplasmic membrane. Binds to the hydrophobic signal sequence of the ribosome-nascent chain (RNC) as it emerges from the ribosomes. The SRP-RNC complex is then targeted to the cytoplasmic membrane where it interacts with the SRP receptor FtsY. Interaction with FtsY leads to the transfer of the RNC complex to the Sec translocase for insertion into the membrane, the hydrolysis of GTP by both Ffh and FtsY, and the dissociation of the SRP-FtsY complex into the individual components.</text>
</comment>
<dbReference type="EC" id="3.6.5.4" evidence="9"/>
<evidence type="ECO:0000256" key="9">
    <source>
        <dbReference type="HAMAP-Rule" id="MF_00306"/>
    </source>
</evidence>
<dbReference type="Proteomes" id="UP000473470">
    <property type="component" value="Unassembled WGS sequence"/>
</dbReference>
<keyword evidence="6 9" id="KW-0733">Signal recognition particle</keyword>
<dbReference type="InterPro" id="IPR036891">
    <property type="entry name" value="Signal_recog_part_SRP54_M_sf"/>
</dbReference>
<dbReference type="SUPFAM" id="SSF47446">
    <property type="entry name" value="Signal peptide-binding domain"/>
    <property type="match status" value="1"/>
</dbReference>
<dbReference type="InterPro" id="IPR004125">
    <property type="entry name" value="Signal_recog_particle_SRP54_M"/>
</dbReference>
<keyword evidence="3 9" id="KW-0378">Hydrolase</keyword>
<dbReference type="InterPro" id="IPR027417">
    <property type="entry name" value="P-loop_NTPase"/>
</dbReference>
<dbReference type="Pfam" id="PF02978">
    <property type="entry name" value="SRP_SPB"/>
    <property type="match status" value="1"/>
</dbReference>
<accession>A0A107FH53</accession>
<evidence type="ECO:0000313" key="14">
    <source>
        <dbReference type="EMBL" id="KWA51967.1"/>
    </source>
</evidence>
<dbReference type="KEGG" id="bstg:WT74_02895"/>
<dbReference type="SUPFAM" id="SSF52540">
    <property type="entry name" value="P-loop containing nucleoside triphosphate hydrolases"/>
    <property type="match status" value="1"/>
</dbReference>
<gene>
    <name evidence="9" type="primary">ffh</name>
    <name evidence="15" type="ORF">DF017_16915</name>
    <name evidence="13" type="ORF">F7R25_25640</name>
    <name evidence="14" type="ORF">WT44_32185</name>
</gene>
<dbReference type="Pfam" id="PF02881">
    <property type="entry name" value="SRP54_N"/>
    <property type="match status" value="1"/>
</dbReference>
<dbReference type="Gene3D" id="3.40.50.300">
    <property type="entry name" value="P-loop containing nucleotide triphosphate hydrolases"/>
    <property type="match status" value="1"/>
</dbReference>
<keyword evidence="2 9" id="KW-0547">Nucleotide-binding</keyword>
<keyword evidence="17" id="KW-1185">Reference proteome</keyword>
<dbReference type="InterPro" id="IPR022941">
    <property type="entry name" value="SRP54"/>
</dbReference>
<evidence type="ECO:0000256" key="4">
    <source>
        <dbReference type="ARBA" id="ARBA00022884"/>
    </source>
</evidence>
<dbReference type="HAMAP" id="MF_00306">
    <property type="entry name" value="SRP54"/>
    <property type="match status" value="1"/>
</dbReference>
<comment type="similarity">
    <text evidence="1 9">Belongs to the GTP-binding SRP family. SRP54 subfamily.</text>
</comment>
<keyword evidence="5 9" id="KW-0342">GTP-binding</keyword>
<dbReference type="RefSeq" id="WP_059564572.1">
    <property type="nucleotide sequence ID" value="NZ_CABVPM010000054.1"/>
</dbReference>
<dbReference type="Proteomes" id="UP000281098">
    <property type="component" value="Unassembled WGS sequence"/>
</dbReference>
<dbReference type="GO" id="GO:0003924">
    <property type="term" value="F:GTPase activity"/>
    <property type="evidence" value="ECO:0007669"/>
    <property type="project" value="UniProtKB-UniRule"/>
</dbReference>
<dbReference type="InterPro" id="IPR013822">
    <property type="entry name" value="Signal_recog_particl_SRP54_hlx"/>
</dbReference>
<dbReference type="GO" id="GO:0008312">
    <property type="term" value="F:7S RNA binding"/>
    <property type="evidence" value="ECO:0007669"/>
    <property type="project" value="InterPro"/>
</dbReference>
<feature type="binding site" evidence="9">
    <location>
        <begin position="194"/>
        <end position="198"/>
    </location>
    <ligand>
        <name>GTP</name>
        <dbReference type="ChEBI" id="CHEBI:37565"/>
    </ligand>
</feature>
<dbReference type="FunFam" id="3.40.50.300:FF:000022">
    <property type="entry name" value="Signal recognition particle 54 kDa subunit"/>
    <property type="match status" value="1"/>
</dbReference>
<dbReference type="Gene3D" id="1.20.120.140">
    <property type="entry name" value="Signal recognition particle SRP54, nucleotide-binding domain"/>
    <property type="match status" value="1"/>
</dbReference>
<evidence type="ECO:0000259" key="10">
    <source>
        <dbReference type="SMART" id="SM00382"/>
    </source>
</evidence>
<evidence type="ECO:0000256" key="6">
    <source>
        <dbReference type="ARBA" id="ARBA00023135"/>
    </source>
</evidence>
<dbReference type="GO" id="GO:0006614">
    <property type="term" value="P:SRP-dependent cotranslational protein targeting to membrane"/>
    <property type="evidence" value="ECO:0007669"/>
    <property type="project" value="InterPro"/>
</dbReference>
<dbReference type="InterPro" id="IPR004780">
    <property type="entry name" value="SRP"/>
</dbReference>
<reference evidence="15 17" key="2">
    <citation type="submission" date="2018-08" db="EMBL/GenBank/DDBJ databases">
        <title>Comparative analysis of Burkholderia isolates from Puerto Rico.</title>
        <authorList>
            <person name="Hall C."/>
            <person name="Sahl J."/>
            <person name="Wagner D."/>
        </authorList>
    </citation>
    <scope>NUCLEOTIDE SEQUENCE [LARGE SCALE GENOMIC DNA]</scope>
    <source>
        <strain evidence="15 17">Bp8966</strain>
    </source>
</reference>